<dbReference type="VEuPathDB" id="FungiDB:VP01_2188g2"/>
<feature type="compositionally biased region" description="Pro residues" evidence="1">
    <location>
        <begin position="18"/>
        <end position="30"/>
    </location>
</feature>
<comment type="caution">
    <text evidence="2">The sequence shown here is derived from an EMBL/GenBank/DDBJ whole genome shotgun (WGS) entry which is preliminary data.</text>
</comment>
<evidence type="ECO:0000313" key="2">
    <source>
        <dbReference type="EMBL" id="KNZ57329.1"/>
    </source>
</evidence>
<evidence type="ECO:0000313" key="3">
    <source>
        <dbReference type="Proteomes" id="UP000037035"/>
    </source>
</evidence>
<evidence type="ECO:0000256" key="1">
    <source>
        <dbReference type="SAM" id="MobiDB-lite"/>
    </source>
</evidence>
<reference evidence="2 3" key="1">
    <citation type="submission" date="2015-08" db="EMBL/GenBank/DDBJ databases">
        <title>Next Generation Sequencing and Analysis of the Genome of Puccinia sorghi L Schw, the Causal Agent of Maize Common Rust.</title>
        <authorList>
            <person name="Rochi L."/>
            <person name="Burguener G."/>
            <person name="Darino M."/>
            <person name="Turjanski A."/>
            <person name="Kreff E."/>
            <person name="Dieguez M.J."/>
            <person name="Sacco F."/>
        </authorList>
    </citation>
    <scope>NUCLEOTIDE SEQUENCE [LARGE SCALE GENOMIC DNA]</scope>
    <source>
        <strain evidence="2 3">RO10H11247</strain>
    </source>
</reference>
<dbReference type="EMBL" id="LAVV01007045">
    <property type="protein sequence ID" value="KNZ57329.1"/>
    <property type="molecule type" value="Genomic_DNA"/>
</dbReference>
<name>A0A0L6V9D7_9BASI</name>
<organism evidence="2 3">
    <name type="scientific">Puccinia sorghi</name>
    <dbReference type="NCBI Taxonomy" id="27349"/>
    <lineage>
        <taxon>Eukaryota</taxon>
        <taxon>Fungi</taxon>
        <taxon>Dikarya</taxon>
        <taxon>Basidiomycota</taxon>
        <taxon>Pucciniomycotina</taxon>
        <taxon>Pucciniomycetes</taxon>
        <taxon>Pucciniales</taxon>
        <taxon>Pucciniaceae</taxon>
        <taxon>Puccinia</taxon>
    </lineage>
</organism>
<accession>A0A0L6V9D7</accession>
<dbReference type="AlphaFoldDB" id="A0A0L6V9D7"/>
<evidence type="ECO:0008006" key="4">
    <source>
        <dbReference type="Google" id="ProtNLM"/>
    </source>
</evidence>
<gene>
    <name evidence="2" type="ORF">VP01_2188g2</name>
</gene>
<sequence>MTPMCFDKIMFGKQNQKPTPPQIAAPPPTSSPNFMVLAKPQPFNGTRGAAAESCFGKILLHTITYPEKFPTDSRKVAFAILFMKDYAETWSQPYLMKFFNAG</sequence>
<proteinExistence type="predicted"/>
<feature type="region of interest" description="Disordered" evidence="1">
    <location>
        <begin position="12"/>
        <end position="31"/>
    </location>
</feature>
<dbReference type="Proteomes" id="UP000037035">
    <property type="component" value="Unassembled WGS sequence"/>
</dbReference>
<keyword evidence="3" id="KW-1185">Reference proteome</keyword>
<protein>
    <recommendedName>
        <fullName evidence="4">Retrotransposon gag domain-containing protein</fullName>
    </recommendedName>
</protein>